<organism evidence="2 3">
    <name type="scientific">Hortaea werneckii</name>
    <name type="common">Black yeast</name>
    <name type="synonym">Cladosporium werneckii</name>
    <dbReference type="NCBI Taxonomy" id="91943"/>
    <lineage>
        <taxon>Eukaryota</taxon>
        <taxon>Fungi</taxon>
        <taxon>Dikarya</taxon>
        <taxon>Ascomycota</taxon>
        <taxon>Pezizomycotina</taxon>
        <taxon>Dothideomycetes</taxon>
        <taxon>Dothideomycetidae</taxon>
        <taxon>Mycosphaerellales</taxon>
        <taxon>Teratosphaeriaceae</taxon>
        <taxon>Hortaea</taxon>
    </lineage>
</organism>
<proteinExistence type="predicted"/>
<gene>
    <name evidence="2" type="ORF">D0863_00081</name>
</gene>
<feature type="compositionally biased region" description="Basic residues" evidence="1">
    <location>
        <begin position="94"/>
        <end position="111"/>
    </location>
</feature>
<protein>
    <submittedName>
        <fullName evidence="2">Uncharacterized protein</fullName>
    </submittedName>
</protein>
<comment type="caution">
    <text evidence="2">The sequence shown here is derived from an EMBL/GenBank/DDBJ whole genome shotgun (WGS) entry which is preliminary data.</text>
</comment>
<evidence type="ECO:0000313" key="2">
    <source>
        <dbReference type="EMBL" id="RMY79482.1"/>
    </source>
</evidence>
<feature type="region of interest" description="Disordered" evidence="1">
    <location>
        <begin position="59"/>
        <end position="111"/>
    </location>
</feature>
<dbReference type="Proteomes" id="UP000269276">
    <property type="component" value="Unassembled WGS sequence"/>
</dbReference>
<name>A0A3M7ESL9_HORWE</name>
<evidence type="ECO:0000313" key="3">
    <source>
        <dbReference type="Proteomes" id="UP000269276"/>
    </source>
</evidence>
<sequence>MKLFHFQQDTDHRHKQLLHTSSSRNMPAAKNSILDKLRKQGRAQNRGSLSASANSAFAALTQRNEEHTTTTTTSSLKRKETDLQTDGQPDSPVPKRKRGKKVPHKVKKPRMRVAAEAEMPVVVECWRPAGGEQLLLAGRKAKSNVSDTLGVARVATWRLRDFREGVEKLLKEEGVDYEELSTQETVHGGESVTDVKLRFRDPGLAEMARGKLEGQMVGGRKLQVRIA</sequence>
<dbReference type="EMBL" id="QWIP01000001">
    <property type="protein sequence ID" value="RMY79482.1"/>
    <property type="molecule type" value="Genomic_DNA"/>
</dbReference>
<accession>A0A3M7ESL9</accession>
<dbReference type="OrthoDB" id="3943134at2759"/>
<dbReference type="AlphaFoldDB" id="A0A3M7ESL9"/>
<feature type="region of interest" description="Disordered" evidence="1">
    <location>
        <begin position="1"/>
        <end position="29"/>
    </location>
</feature>
<evidence type="ECO:0000256" key="1">
    <source>
        <dbReference type="SAM" id="MobiDB-lite"/>
    </source>
</evidence>
<reference evidence="2 3" key="1">
    <citation type="journal article" date="2018" name="BMC Genomics">
        <title>Genomic evidence for intraspecific hybridization in a clonal and extremely halotolerant yeast.</title>
        <authorList>
            <person name="Gostincar C."/>
            <person name="Stajich J.E."/>
            <person name="Zupancic J."/>
            <person name="Zalar P."/>
            <person name="Gunde-Cimerman N."/>
        </authorList>
    </citation>
    <scope>NUCLEOTIDE SEQUENCE [LARGE SCALE GENOMIC DNA]</scope>
    <source>
        <strain evidence="2 3">EXF-2682</strain>
    </source>
</reference>